<dbReference type="Pfam" id="PF00356">
    <property type="entry name" value="LacI"/>
    <property type="match status" value="1"/>
</dbReference>
<dbReference type="Gene3D" id="1.10.260.40">
    <property type="entry name" value="lambda repressor-like DNA-binding domains"/>
    <property type="match status" value="1"/>
</dbReference>
<dbReference type="GO" id="GO:0000976">
    <property type="term" value="F:transcription cis-regulatory region binding"/>
    <property type="evidence" value="ECO:0007669"/>
    <property type="project" value="TreeGrafter"/>
</dbReference>
<dbReference type="SUPFAM" id="SSF53822">
    <property type="entry name" value="Periplasmic binding protein-like I"/>
    <property type="match status" value="1"/>
</dbReference>
<sequence length="351" mass="37301">MSEKTAKLADVAKAAGVSQGTASNVFNRPEVVREEVRERVLAAARKIGYGGPDPKGRLLRAGKVNAIGIGAAEPLSYFFDDPFARTVMASIAQECDSRGAGIALISALNNESVAWNIQSALVDGLILFCAEGADKLIELARDRQIPFVAIESPEKLGDLATITIDNFAGGRLAAEHLVALGHRRFGILALPFNETGSGPRTTDEVRAALYDNIRDRALGYFSVLADQGIAEADVPLFETRDRETVFAALDTFYAAAEPPTALLCMSDVIALDALAWLRSRGHKVPEDVSVVGFDGVPEAALSDPPLTTIEQPLAEMGRMAVQIVMAPTRQTGNTTADLQLVERGSTGPAKG</sequence>
<dbReference type="RefSeq" id="WP_147655847.1">
    <property type="nucleotide sequence ID" value="NZ_BMFM01000001.1"/>
</dbReference>
<reference evidence="1 2" key="1">
    <citation type="journal article" date="2015" name="Int. J. Syst. Evol. Microbiol.">
        <title>Youhaiella tibetensis gen. nov., sp. nov., isolated from subsurface sediment.</title>
        <authorList>
            <person name="Wang Y.X."/>
            <person name="Huang F.Q."/>
            <person name="Nogi Y."/>
            <person name="Pang S.J."/>
            <person name="Wang P.K."/>
            <person name="Lv J."/>
        </authorList>
    </citation>
    <scope>NUCLEOTIDE SEQUENCE [LARGE SCALE GENOMIC DNA]</scope>
    <source>
        <strain evidence="2">fig4</strain>
    </source>
</reference>
<gene>
    <name evidence="1" type="ORF">FNA67_09315</name>
</gene>
<dbReference type="InterPro" id="IPR010982">
    <property type="entry name" value="Lambda_DNA-bd_dom_sf"/>
</dbReference>
<dbReference type="InterPro" id="IPR000843">
    <property type="entry name" value="HTH_LacI"/>
</dbReference>
<dbReference type="OrthoDB" id="5171752at2"/>
<dbReference type="PANTHER" id="PTHR30146">
    <property type="entry name" value="LACI-RELATED TRANSCRIPTIONAL REPRESSOR"/>
    <property type="match status" value="1"/>
</dbReference>
<dbReference type="Gene3D" id="3.40.50.2300">
    <property type="match status" value="2"/>
</dbReference>
<dbReference type="EMBL" id="CP041690">
    <property type="protein sequence ID" value="QEE20361.1"/>
    <property type="molecule type" value="Genomic_DNA"/>
</dbReference>
<dbReference type="AlphaFoldDB" id="A0A5B9DM01"/>
<evidence type="ECO:0000313" key="1">
    <source>
        <dbReference type="EMBL" id="QEE20361.1"/>
    </source>
</evidence>
<dbReference type="InterPro" id="IPR046335">
    <property type="entry name" value="LacI/GalR-like_sensor"/>
</dbReference>
<keyword evidence="2" id="KW-1185">Reference proteome</keyword>
<accession>A0A5B9DM01</accession>
<dbReference type="InterPro" id="IPR028082">
    <property type="entry name" value="Peripla_BP_I"/>
</dbReference>
<dbReference type="Pfam" id="PF13377">
    <property type="entry name" value="Peripla_BP_3"/>
    <property type="match status" value="1"/>
</dbReference>
<dbReference type="CDD" id="cd06279">
    <property type="entry name" value="PBP1_LacI-like"/>
    <property type="match status" value="1"/>
</dbReference>
<dbReference type="KEGG" id="yti:FNA67_09315"/>
<dbReference type="GO" id="GO:0003700">
    <property type="term" value="F:DNA-binding transcription factor activity"/>
    <property type="evidence" value="ECO:0007669"/>
    <property type="project" value="TreeGrafter"/>
</dbReference>
<evidence type="ECO:0000313" key="2">
    <source>
        <dbReference type="Proteomes" id="UP000321062"/>
    </source>
</evidence>
<dbReference type="Proteomes" id="UP000321062">
    <property type="component" value="Chromosome"/>
</dbReference>
<dbReference type="SUPFAM" id="SSF47413">
    <property type="entry name" value="lambda repressor-like DNA-binding domains"/>
    <property type="match status" value="1"/>
</dbReference>
<protein>
    <submittedName>
        <fullName evidence="1">Substrate-binding domain-containing protein</fullName>
    </submittedName>
</protein>
<name>A0A5B9DM01_9HYPH</name>
<dbReference type="SMART" id="SM00354">
    <property type="entry name" value="HTH_LACI"/>
    <property type="match status" value="1"/>
</dbReference>
<dbReference type="PROSITE" id="PS50932">
    <property type="entry name" value="HTH_LACI_2"/>
    <property type="match status" value="1"/>
</dbReference>
<dbReference type="PANTHER" id="PTHR30146:SF138">
    <property type="entry name" value="TRANSCRIPTIONAL REGULATORY PROTEIN"/>
    <property type="match status" value="1"/>
</dbReference>
<proteinExistence type="predicted"/>
<organism evidence="1 2">
    <name type="scientific">Paradevosia tibetensis</name>
    <dbReference type="NCBI Taxonomy" id="1447062"/>
    <lineage>
        <taxon>Bacteria</taxon>
        <taxon>Pseudomonadati</taxon>
        <taxon>Pseudomonadota</taxon>
        <taxon>Alphaproteobacteria</taxon>
        <taxon>Hyphomicrobiales</taxon>
        <taxon>Devosiaceae</taxon>
        <taxon>Paradevosia</taxon>
    </lineage>
</organism>